<comment type="caution">
    <text evidence="1">The sequence shown here is derived from an EMBL/GenBank/DDBJ whole genome shotgun (WGS) entry which is preliminary data.</text>
</comment>
<name>A0ABD2NE46_9CUCU</name>
<dbReference type="AlphaFoldDB" id="A0ABD2NE46"/>
<evidence type="ECO:0000313" key="1">
    <source>
        <dbReference type="EMBL" id="KAL3276775.1"/>
    </source>
</evidence>
<accession>A0ABD2NE46</accession>
<proteinExistence type="predicted"/>
<evidence type="ECO:0000313" key="2">
    <source>
        <dbReference type="Proteomes" id="UP001516400"/>
    </source>
</evidence>
<gene>
    <name evidence="1" type="ORF">HHI36_012142</name>
</gene>
<keyword evidence="2" id="KW-1185">Reference proteome</keyword>
<dbReference type="Proteomes" id="UP001516400">
    <property type="component" value="Unassembled WGS sequence"/>
</dbReference>
<sequence>MLAVYPEQLFKKPMVEALEILHLLINNFPRKMEKYITDVNNICLMILNAFSASSDVKVKALSIFIIEFEKLIPNFENTTHYVDIYKGLRNSLNFKVGIPVS</sequence>
<dbReference type="EMBL" id="JABFTP020000103">
    <property type="protein sequence ID" value="KAL3276775.1"/>
    <property type="molecule type" value="Genomic_DNA"/>
</dbReference>
<reference evidence="1 2" key="1">
    <citation type="journal article" date="2021" name="BMC Biol.">
        <title>Horizontally acquired antibacterial genes associated with adaptive radiation of ladybird beetles.</title>
        <authorList>
            <person name="Li H.S."/>
            <person name="Tang X.F."/>
            <person name="Huang Y.H."/>
            <person name="Xu Z.Y."/>
            <person name="Chen M.L."/>
            <person name="Du X.Y."/>
            <person name="Qiu B.Y."/>
            <person name="Chen P.T."/>
            <person name="Zhang W."/>
            <person name="Slipinski A."/>
            <person name="Escalona H.E."/>
            <person name="Waterhouse R.M."/>
            <person name="Zwick A."/>
            <person name="Pang H."/>
        </authorList>
    </citation>
    <scope>NUCLEOTIDE SEQUENCE [LARGE SCALE GENOMIC DNA]</scope>
    <source>
        <strain evidence="1">SYSU2018</strain>
    </source>
</reference>
<organism evidence="1 2">
    <name type="scientific">Cryptolaemus montrouzieri</name>
    <dbReference type="NCBI Taxonomy" id="559131"/>
    <lineage>
        <taxon>Eukaryota</taxon>
        <taxon>Metazoa</taxon>
        <taxon>Ecdysozoa</taxon>
        <taxon>Arthropoda</taxon>
        <taxon>Hexapoda</taxon>
        <taxon>Insecta</taxon>
        <taxon>Pterygota</taxon>
        <taxon>Neoptera</taxon>
        <taxon>Endopterygota</taxon>
        <taxon>Coleoptera</taxon>
        <taxon>Polyphaga</taxon>
        <taxon>Cucujiformia</taxon>
        <taxon>Coccinelloidea</taxon>
        <taxon>Coccinellidae</taxon>
        <taxon>Scymninae</taxon>
        <taxon>Scymnini</taxon>
        <taxon>Cryptolaemus</taxon>
    </lineage>
</organism>
<protein>
    <submittedName>
        <fullName evidence="1">Uncharacterized protein</fullName>
    </submittedName>
</protein>